<reference evidence="9" key="1">
    <citation type="submission" date="2014-07" db="EMBL/GenBank/DDBJ databases">
        <authorList>
            <person name="Monot Marc"/>
        </authorList>
    </citation>
    <scope>NUCLEOTIDE SEQUENCE</scope>
    <source>
        <strain evidence="10">7032989</strain>
        <strain evidence="9">7032994</strain>
    </source>
</reference>
<dbReference type="EMBL" id="LK932486">
    <property type="protein sequence ID" value="CDS84576.1"/>
    <property type="molecule type" value="Genomic_DNA"/>
</dbReference>
<protein>
    <recommendedName>
        <fullName evidence="6">FMN dependent NADH:quinone oxidoreductase</fullName>
        <ecNumber evidence="6">1.6.5.-</ecNumber>
    </recommendedName>
    <alternativeName>
        <fullName evidence="6">Azo-dye reductase</fullName>
    </alternativeName>
    <alternativeName>
        <fullName evidence="6">FMN-dependent NADH-azo compound oxidoreductase</fullName>
    </alternativeName>
    <alternativeName>
        <fullName evidence="6">FMN-dependent NADH-azoreductase</fullName>
        <ecNumber evidence="6">1.7.1.17</ecNumber>
    </alternativeName>
</protein>
<dbReference type="InterPro" id="IPR003680">
    <property type="entry name" value="Flavodoxin_fold"/>
</dbReference>
<sequence>MKKKLLYINVNSKPEDLSSSKTVARKFINKFMEKNKDFEVEEIDLYKEHIPRLEYQYFEKRNSIVSEENAKNLDDKDRKELTKIRNLCDQFVNASVYVIAAPMWSLSFPAPLKEYIDCIIQDGKTISFEGNDKPQGILNDIDRSMVYIQSSGGHIPWVLKPVMNKGLNYVESIMKFIGIKKFDELLVDGTGTSEEERQAAIEKAAEKIDGIIDGMKF</sequence>
<evidence type="ECO:0000256" key="1">
    <source>
        <dbReference type="ARBA" id="ARBA00022630"/>
    </source>
</evidence>
<evidence type="ECO:0000313" key="10">
    <source>
        <dbReference type="EMBL" id="CDT22643.1"/>
    </source>
</evidence>
<dbReference type="InterPro" id="IPR029039">
    <property type="entry name" value="Flavoprotein-like_sf"/>
</dbReference>
<comment type="similarity">
    <text evidence="6">Belongs to the azoreductase type 1 family.</text>
</comment>
<dbReference type="InterPro" id="IPR023048">
    <property type="entry name" value="NADH:quinone_OxRdtase_FMN_depd"/>
</dbReference>
<dbReference type="HAMAP" id="MF_01216">
    <property type="entry name" value="Azoreductase_type1"/>
    <property type="match status" value="1"/>
</dbReference>
<dbReference type="EC" id="1.6.5.-" evidence="6"/>
<feature type="domain" description="Flavodoxin-like fold" evidence="7">
    <location>
        <begin position="3"/>
        <end position="209"/>
    </location>
</feature>
<dbReference type="AlphaFoldDB" id="A0A069A6Y2"/>
<keyword evidence="4 6" id="KW-0520">NAD</keyword>
<dbReference type="GO" id="GO:0010181">
    <property type="term" value="F:FMN binding"/>
    <property type="evidence" value="ECO:0007669"/>
    <property type="project" value="UniProtKB-UniRule"/>
</dbReference>
<evidence type="ECO:0000256" key="3">
    <source>
        <dbReference type="ARBA" id="ARBA00023002"/>
    </source>
</evidence>
<dbReference type="GO" id="GO:0009055">
    <property type="term" value="F:electron transfer activity"/>
    <property type="evidence" value="ECO:0007669"/>
    <property type="project" value="UniProtKB-UniRule"/>
</dbReference>
<keyword evidence="3 6" id="KW-0560">Oxidoreductase</keyword>
<comment type="function">
    <text evidence="6">Also exhibits azoreductase activity. Catalyzes the reductive cleavage of the azo bond in aromatic azo compounds to the corresponding amines.</text>
</comment>
<dbReference type="RefSeq" id="WP_021366597.1">
    <property type="nucleotide sequence ID" value="NZ_BBYB01000069.1"/>
</dbReference>
<keyword evidence="1 6" id="KW-0285">Flavoprotein</keyword>
<keyword evidence="2 6" id="KW-0288">FMN</keyword>
<comment type="catalytic activity">
    <reaction evidence="5">
        <text>N,N-dimethyl-1,4-phenylenediamine + anthranilate + 2 NAD(+) = 2-(4-dimethylaminophenyl)diazenylbenzoate + 2 NADH + 2 H(+)</text>
        <dbReference type="Rhea" id="RHEA:55872"/>
        <dbReference type="ChEBI" id="CHEBI:15378"/>
        <dbReference type="ChEBI" id="CHEBI:15783"/>
        <dbReference type="ChEBI" id="CHEBI:16567"/>
        <dbReference type="ChEBI" id="CHEBI:57540"/>
        <dbReference type="ChEBI" id="CHEBI:57945"/>
        <dbReference type="ChEBI" id="CHEBI:71579"/>
        <dbReference type="EC" id="1.7.1.17"/>
    </reaction>
    <physiologicalReaction direction="right-to-left" evidence="5">
        <dbReference type="Rhea" id="RHEA:55874"/>
    </physiologicalReaction>
</comment>
<evidence type="ECO:0000313" key="8">
    <source>
        <dbReference type="EMBL" id="CDS84576.1"/>
    </source>
</evidence>
<evidence type="ECO:0000256" key="6">
    <source>
        <dbReference type="HAMAP-Rule" id="MF_01216"/>
    </source>
</evidence>
<evidence type="ECO:0000256" key="2">
    <source>
        <dbReference type="ARBA" id="ARBA00022643"/>
    </source>
</evidence>
<dbReference type="PANTHER" id="PTHR43741:SF4">
    <property type="entry name" value="FMN-DEPENDENT NADH:QUINONE OXIDOREDUCTASE"/>
    <property type="match status" value="1"/>
</dbReference>
<comment type="cofactor">
    <cofactor evidence="6">
        <name>FMN</name>
        <dbReference type="ChEBI" id="CHEBI:58210"/>
    </cofactor>
    <text evidence="6">Binds 1 FMN per subunit.</text>
</comment>
<comment type="catalytic activity">
    <reaction evidence="6">
        <text>2 a quinone + NADH + H(+) = 2 a 1,4-benzosemiquinone + NAD(+)</text>
        <dbReference type="Rhea" id="RHEA:65952"/>
        <dbReference type="ChEBI" id="CHEBI:15378"/>
        <dbReference type="ChEBI" id="CHEBI:57540"/>
        <dbReference type="ChEBI" id="CHEBI:57945"/>
        <dbReference type="ChEBI" id="CHEBI:132124"/>
        <dbReference type="ChEBI" id="CHEBI:134225"/>
    </reaction>
</comment>
<name>A0A069A6Y2_CLODI</name>
<dbReference type="GO" id="GO:0016655">
    <property type="term" value="F:oxidoreductase activity, acting on NAD(P)H, quinone or similar compound as acceptor"/>
    <property type="evidence" value="ECO:0007669"/>
    <property type="project" value="InterPro"/>
</dbReference>
<evidence type="ECO:0000256" key="4">
    <source>
        <dbReference type="ARBA" id="ARBA00023027"/>
    </source>
</evidence>
<comment type="function">
    <text evidence="6">Quinone reductase that provides resistance to thiol-specific stress caused by electrophilic quinones.</text>
</comment>
<organism evidence="9">
    <name type="scientific">Clostridioides difficile</name>
    <name type="common">Peptoclostridium difficile</name>
    <dbReference type="NCBI Taxonomy" id="1496"/>
    <lineage>
        <taxon>Bacteria</taxon>
        <taxon>Bacillati</taxon>
        <taxon>Bacillota</taxon>
        <taxon>Clostridia</taxon>
        <taxon>Peptostreptococcales</taxon>
        <taxon>Peptostreptococcaceae</taxon>
        <taxon>Clostridioides</taxon>
    </lineage>
</organism>
<dbReference type="InterPro" id="IPR050104">
    <property type="entry name" value="FMN-dep_NADH:Q_OxRdtase_AzoR1"/>
</dbReference>
<dbReference type="EMBL" id="LK933005">
    <property type="protein sequence ID" value="CDT22643.1"/>
    <property type="molecule type" value="Genomic_DNA"/>
</dbReference>
<evidence type="ECO:0000256" key="5">
    <source>
        <dbReference type="ARBA" id="ARBA00048542"/>
    </source>
</evidence>
<dbReference type="Gene3D" id="3.40.50.360">
    <property type="match status" value="1"/>
</dbReference>
<dbReference type="Pfam" id="PF02525">
    <property type="entry name" value="Flavodoxin_2"/>
    <property type="match status" value="1"/>
</dbReference>
<feature type="binding site" evidence="6">
    <location>
        <begin position="150"/>
        <end position="153"/>
    </location>
    <ligand>
        <name>FMN</name>
        <dbReference type="ChEBI" id="CHEBI:58210"/>
    </ligand>
</feature>
<dbReference type="GO" id="GO:0016652">
    <property type="term" value="F:oxidoreductase activity, acting on NAD(P)H as acceptor"/>
    <property type="evidence" value="ECO:0007669"/>
    <property type="project" value="UniProtKB-UniRule"/>
</dbReference>
<proteinExistence type="inferred from homology"/>
<accession>A0A069A6Y2</accession>
<comment type="caution">
    <text evidence="6">Lacks conserved residue(s) required for the propagation of feature annotation.</text>
</comment>
<dbReference type="SUPFAM" id="SSF52218">
    <property type="entry name" value="Flavoproteins"/>
    <property type="match status" value="1"/>
</dbReference>
<dbReference type="EC" id="1.7.1.17" evidence="6"/>
<evidence type="ECO:0000259" key="7">
    <source>
        <dbReference type="Pfam" id="PF02525"/>
    </source>
</evidence>
<gene>
    <name evidence="6 9" type="primary">azoR</name>
    <name evidence="10" type="ORF">BN1095_340309</name>
    <name evidence="8" type="ORF">BN1096_350019</name>
    <name evidence="9" type="ORF">BN1097_580020</name>
</gene>
<comment type="subunit">
    <text evidence="6">Homodimer.</text>
</comment>
<feature type="binding site" evidence="6">
    <location>
        <begin position="18"/>
        <end position="20"/>
    </location>
    <ligand>
        <name>FMN</name>
        <dbReference type="ChEBI" id="CHEBI:58210"/>
    </ligand>
</feature>
<dbReference type="EMBL" id="LK932396">
    <property type="protein sequence ID" value="CDS86649.1"/>
    <property type="molecule type" value="Genomic_DNA"/>
</dbReference>
<evidence type="ECO:0000313" key="9">
    <source>
        <dbReference type="EMBL" id="CDS86649.1"/>
    </source>
</evidence>
<dbReference type="PANTHER" id="PTHR43741">
    <property type="entry name" value="FMN-DEPENDENT NADH-AZOREDUCTASE 1"/>
    <property type="match status" value="1"/>
</dbReference>